<comment type="subunit">
    <text evidence="6">Part of the 50S ribosomal subunit.</text>
</comment>
<dbReference type="GO" id="GO:0003735">
    <property type="term" value="F:structural constituent of ribosome"/>
    <property type="evidence" value="ECO:0007669"/>
    <property type="project" value="UniProtKB-UniRule"/>
</dbReference>
<comment type="function">
    <text evidence="6 8">This protein binds to the 23S rRNA, and is important in its secondary structure. It is located near the subunit interface in the base of the L7/L12 stalk, and near the tRNA binding site of the peptidyltransferase center.</text>
</comment>
<keyword evidence="2 6" id="KW-0699">rRNA-binding</keyword>
<dbReference type="KEGG" id="teq:TEQUI_0538"/>
<dbReference type="InterPro" id="IPR019906">
    <property type="entry name" value="Ribosomal_uL6_bac-type"/>
</dbReference>
<dbReference type="InterPro" id="IPR036789">
    <property type="entry name" value="Ribosomal_uL6-like_a/b-dom_sf"/>
</dbReference>
<dbReference type="GO" id="GO:0002181">
    <property type="term" value="P:cytoplasmic translation"/>
    <property type="evidence" value="ECO:0007669"/>
    <property type="project" value="TreeGrafter"/>
</dbReference>
<dbReference type="GO" id="GO:0019843">
    <property type="term" value="F:rRNA binding"/>
    <property type="evidence" value="ECO:0007669"/>
    <property type="project" value="UniProtKB-UniRule"/>
</dbReference>
<organism evidence="10 11">
    <name type="scientific">Taylorella equigenitalis (strain MCE9)</name>
    <dbReference type="NCBI Taxonomy" id="937774"/>
    <lineage>
        <taxon>Bacteria</taxon>
        <taxon>Pseudomonadati</taxon>
        <taxon>Pseudomonadota</taxon>
        <taxon>Betaproteobacteria</taxon>
        <taxon>Burkholderiales</taxon>
        <taxon>Alcaligenaceae</taxon>
        <taxon>Taylorella</taxon>
    </lineage>
</organism>
<evidence type="ECO:0000313" key="11">
    <source>
        <dbReference type="Proteomes" id="UP000007472"/>
    </source>
</evidence>
<keyword evidence="4 6" id="KW-0689">Ribosomal protein</keyword>
<dbReference type="Proteomes" id="UP000007472">
    <property type="component" value="Chromosome"/>
</dbReference>
<evidence type="ECO:0000256" key="1">
    <source>
        <dbReference type="ARBA" id="ARBA00009356"/>
    </source>
</evidence>
<evidence type="ECO:0000256" key="5">
    <source>
        <dbReference type="ARBA" id="ARBA00023274"/>
    </source>
</evidence>
<proteinExistence type="inferred from homology"/>
<gene>
    <name evidence="6" type="primary">rplF</name>
    <name evidence="10" type="ordered locus">TEQUI_0538</name>
</gene>
<evidence type="ECO:0000259" key="9">
    <source>
        <dbReference type="Pfam" id="PF00347"/>
    </source>
</evidence>
<evidence type="ECO:0000256" key="8">
    <source>
        <dbReference type="RuleBase" id="RU003870"/>
    </source>
</evidence>
<sequence length="177" mass="19177">MSRVAKNPVVVPSGVEVKIAADSINVKGPLGELKQELTNDVVVSLDDGKITFDVANDSRQANAMSGTLRALVNNMVTGVSKGFERRLNLIGVGYRAQVQGQNLKLELGFSHDIIHPLPQGVKAECPSQTEIVLKSHDKQAVGQVAANIRAYRPPEPYKGKGVRYADEHVAIKEVKKK</sequence>
<keyword evidence="3 6" id="KW-0694">RNA-binding</keyword>
<evidence type="ECO:0000256" key="4">
    <source>
        <dbReference type="ARBA" id="ARBA00022980"/>
    </source>
</evidence>
<dbReference type="NCBIfam" id="TIGR03654">
    <property type="entry name" value="L6_bact"/>
    <property type="match status" value="1"/>
</dbReference>
<feature type="domain" description="Large ribosomal subunit protein uL6 alpha-beta" evidence="9">
    <location>
        <begin position="11"/>
        <end position="82"/>
    </location>
</feature>
<reference evidence="10 11" key="1">
    <citation type="journal article" date="2011" name="J. Bacteriol.">
        <title>Genome sequence of Taylorella equigenitalis MCE9, the causative agent of contagious equine metritis.</title>
        <authorList>
            <person name="Hebert L."/>
            <person name="Moumen B."/>
            <person name="Duquesne F."/>
            <person name="Breuil M.F."/>
            <person name="Laugier C."/>
            <person name="Batto J.M."/>
            <person name="Renault P."/>
            <person name="Petry S."/>
        </authorList>
    </citation>
    <scope>NUCLEOTIDE SEQUENCE [LARGE SCALE GENOMIC DNA]</scope>
    <source>
        <strain evidence="10 11">MCE9</strain>
    </source>
</reference>
<evidence type="ECO:0000256" key="6">
    <source>
        <dbReference type="HAMAP-Rule" id="MF_01365"/>
    </source>
</evidence>
<feature type="domain" description="Large ribosomal subunit protein uL6 alpha-beta" evidence="9">
    <location>
        <begin position="90"/>
        <end position="164"/>
    </location>
</feature>
<keyword evidence="5 6" id="KW-0687">Ribonucleoprotein</keyword>
<dbReference type="PRINTS" id="PR00059">
    <property type="entry name" value="RIBOSOMALL6"/>
</dbReference>
<dbReference type="EMBL" id="CP002456">
    <property type="protein sequence ID" value="ADU91480.1"/>
    <property type="molecule type" value="Genomic_DNA"/>
</dbReference>
<dbReference type="PIRSF" id="PIRSF002162">
    <property type="entry name" value="Ribosomal_L6"/>
    <property type="match status" value="1"/>
</dbReference>
<dbReference type="InterPro" id="IPR020040">
    <property type="entry name" value="Ribosomal_uL6_a/b-dom"/>
</dbReference>
<evidence type="ECO:0000256" key="3">
    <source>
        <dbReference type="ARBA" id="ARBA00022884"/>
    </source>
</evidence>
<evidence type="ECO:0000256" key="2">
    <source>
        <dbReference type="ARBA" id="ARBA00022730"/>
    </source>
</evidence>
<dbReference type="PANTHER" id="PTHR11655:SF14">
    <property type="entry name" value="LARGE RIBOSOMAL SUBUNIT PROTEIN UL6M"/>
    <property type="match status" value="1"/>
</dbReference>
<name>A0A654KGE6_TAYEM</name>
<dbReference type="FunFam" id="3.90.930.12:FF:000002">
    <property type="entry name" value="50S ribosomal protein L6"/>
    <property type="match status" value="1"/>
</dbReference>
<comment type="similarity">
    <text evidence="1 6 7">Belongs to the universal ribosomal protein uL6 family.</text>
</comment>
<evidence type="ECO:0000313" key="10">
    <source>
        <dbReference type="EMBL" id="ADU91480.1"/>
    </source>
</evidence>
<evidence type="ECO:0000256" key="7">
    <source>
        <dbReference type="RuleBase" id="RU003869"/>
    </source>
</evidence>
<dbReference type="FunFam" id="3.90.930.12:FF:000001">
    <property type="entry name" value="50S ribosomal protein L6"/>
    <property type="match status" value="1"/>
</dbReference>
<protein>
    <recommendedName>
        <fullName evidence="6">Large ribosomal subunit protein uL6</fullName>
    </recommendedName>
</protein>
<dbReference type="PANTHER" id="PTHR11655">
    <property type="entry name" value="60S/50S RIBOSOMAL PROTEIN L6/L9"/>
    <property type="match status" value="1"/>
</dbReference>
<dbReference type="HAMAP" id="MF_01365_B">
    <property type="entry name" value="Ribosomal_uL6_B"/>
    <property type="match status" value="1"/>
</dbReference>
<dbReference type="PROSITE" id="PS00525">
    <property type="entry name" value="RIBOSOMAL_L6_1"/>
    <property type="match status" value="1"/>
</dbReference>
<accession>A0A654KGE6</accession>
<dbReference type="SUPFAM" id="SSF56053">
    <property type="entry name" value="Ribosomal protein L6"/>
    <property type="match status" value="2"/>
</dbReference>
<dbReference type="Gene3D" id="3.90.930.12">
    <property type="entry name" value="Ribosomal protein L6, alpha-beta domain"/>
    <property type="match status" value="2"/>
</dbReference>
<dbReference type="InterPro" id="IPR000702">
    <property type="entry name" value="Ribosomal_uL6-like"/>
</dbReference>
<dbReference type="InterPro" id="IPR002358">
    <property type="entry name" value="Ribosomal_uL6_CS"/>
</dbReference>
<dbReference type="Pfam" id="PF00347">
    <property type="entry name" value="Ribosomal_L6"/>
    <property type="match status" value="2"/>
</dbReference>
<dbReference type="GO" id="GO:0022625">
    <property type="term" value="C:cytosolic large ribosomal subunit"/>
    <property type="evidence" value="ECO:0007669"/>
    <property type="project" value="UniProtKB-UniRule"/>
</dbReference>
<dbReference type="AlphaFoldDB" id="A0A654KGE6"/>